<comment type="caution">
    <text evidence="2">The sequence shown here is derived from an EMBL/GenBank/DDBJ whole genome shotgun (WGS) entry which is preliminary data.</text>
</comment>
<evidence type="ECO:0000259" key="1">
    <source>
        <dbReference type="Pfam" id="PF05175"/>
    </source>
</evidence>
<dbReference type="Pfam" id="PF05175">
    <property type="entry name" value="MTS"/>
    <property type="match status" value="1"/>
</dbReference>
<dbReference type="InterPro" id="IPR007848">
    <property type="entry name" value="Small_mtfrase_dom"/>
</dbReference>
<accession>A0ABN2FJC3</accession>
<evidence type="ECO:0000313" key="2">
    <source>
        <dbReference type="EMBL" id="GAA1649337.1"/>
    </source>
</evidence>
<keyword evidence="3" id="KW-1185">Reference proteome</keyword>
<dbReference type="InterPro" id="IPR029063">
    <property type="entry name" value="SAM-dependent_MTases_sf"/>
</dbReference>
<dbReference type="Gene3D" id="3.40.50.150">
    <property type="entry name" value="Vaccinia Virus protein VP39"/>
    <property type="match status" value="1"/>
</dbReference>
<proteinExistence type="predicted"/>
<protein>
    <recommendedName>
        <fullName evidence="1">Methyltransferase small domain-containing protein</fullName>
    </recommendedName>
</protein>
<sequence>MAEAIALSRPGAVVLDLCCGSGALGVAVASAQRDVDLYAADVEPRAVRCARRNVLPLGGQVFEGDLFEPLPAALKGRVDILLSNVPYVPSAEIKLLPAEARLHEPLVTLDGGDDGLALLRRVAAECRGWLAPGGRVFVETSEQQAVAAVEVFTQNGLDARVTRDDDLFATVVVATTPHPGPA</sequence>
<name>A0ABN2FJC3_9ACTN</name>
<feature type="domain" description="Methyltransferase small" evidence="1">
    <location>
        <begin position="12"/>
        <end position="92"/>
    </location>
</feature>
<dbReference type="EMBL" id="BAAANE010000007">
    <property type="protein sequence ID" value="GAA1649337.1"/>
    <property type="molecule type" value="Genomic_DNA"/>
</dbReference>
<evidence type="ECO:0000313" key="3">
    <source>
        <dbReference type="Proteomes" id="UP001501319"/>
    </source>
</evidence>
<dbReference type="PANTHER" id="PTHR18895:SF74">
    <property type="entry name" value="MTRF1L RELEASE FACTOR GLUTAMINE METHYLTRANSFERASE"/>
    <property type="match status" value="1"/>
</dbReference>
<dbReference type="PANTHER" id="PTHR18895">
    <property type="entry name" value="HEMK METHYLTRANSFERASE"/>
    <property type="match status" value="1"/>
</dbReference>
<dbReference type="CDD" id="cd02440">
    <property type="entry name" value="AdoMet_MTases"/>
    <property type="match status" value="1"/>
</dbReference>
<dbReference type="SUPFAM" id="SSF53335">
    <property type="entry name" value="S-adenosyl-L-methionine-dependent methyltransferases"/>
    <property type="match status" value="1"/>
</dbReference>
<dbReference type="NCBIfam" id="TIGR03704">
    <property type="entry name" value="PrmC_rel_meth"/>
    <property type="match status" value="1"/>
</dbReference>
<organism evidence="2 3">
    <name type="scientific">Kribbella alba</name>
    <dbReference type="NCBI Taxonomy" id="190197"/>
    <lineage>
        <taxon>Bacteria</taxon>
        <taxon>Bacillati</taxon>
        <taxon>Actinomycetota</taxon>
        <taxon>Actinomycetes</taxon>
        <taxon>Propionibacteriales</taxon>
        <taxon>Kribbellaceae</taxon>
        <taxon>Kribbella</taxon>
    </lineage>
</organism>
<gene>
    <name evidence="2" type="ORF">GCM10009744_46000</name>
</gene>
<dbReference type="InterPro" id="IPR022446">
    <property type="entry name" value="MeTrfrase_put"/>
</dbReference>
<reference evidence="2 3" key="1">
    <citation type="journal article" date="2019" name="Int. J. Syst. Evol. Microbiol.">
        <title>The Global Catalogue of Microorganisms (GCM) 10K type strain sequencing project: providing services to taxonomists for standard genome sequencing and annotation.</title>
        <authorList>
            <consortium name="The Broad Institute Genomics Platform"/>
            <consortium name="The Broad Institute Genome Sequencing Center for Infectious Disease"/>
            <person name="Wu L."/>
            <person name="Ma J."/>
        </authorList>
    </citation>
    <scope>NUCLEOTIDE SEQUENCE [LARGE SCALE GENOMIC DNA]</scope>
    <source>
        <strain evidence="2 3">JCM 14306</strain>
    </source>
</reference>
<dbReference type="InterPro" id="IPR050320">
    <property type="entry name" value="N5-glutamine_MTase"/>
</dbReference>
<dbReference type="Proteomes" id="UP001501319">
    <property type="component" value="Unassembled WGS sequence"/>
</dbReference>